<keyword evidence="1" id="KW-0808">Transferase</keyword>
<sequence length="503" mass="57057">MASQGTPAFFEQQLNSAQNAVNSGDFKRAFNLFSELQILAPTRGDIYFYFGSALLTVEEFDAAIQQLSKACQLLPAQHEPLFRLADAFEAVNSFSDVETVISFALKQFPKHPEVIYRAANFYKEIGQLNKADNLAAECIVYSHDMLLSSYAWLLRLNLSQLQDIAPAYNALCEINNKIPDLANNAPNKKPLQMITNYALARFFELEKNTNEAFKHWQIANQLQLSMCDYEVKDLIPLFEAIKKNSTTWAADSNRTTSFTPIFILGLPRTGSTLLEQTLCRHSDVSSLGEQAIIANQVVKLIAHHTQQPYPLFMQELNSEKGRALCQKAATLYEKAVKKRQLNTPFVIDKLPANFQSIGLIKTVFPHAKIIHLSRNFADTALSIFKNHFAANEPYLCDLGELSAYHKLYKNLMQHWRQMDEDEIFEITYENLVTAPELSIEKLLTFCGLNHQQLVRYSEKDEQPVANMVKTLSSVQVTEPMHQRAIGQHISYAAYLQKNGLETD</sequence>
<accession>G4QES5</accession>
<name>G4QES5_GLANF</name>
<dbReference type="AlphaFoldDB" id="G4QES5"/>
<dbReference type="eggNOG" id="COG0457">
    <property type="taxonomic scope" value="Bacteria"/>
</dbReference>
<keyword evidence="2" id="KW-0802">TPR repeat</keyword>
<gene>
    <name evidence="3" type="ordered locus">GNIT_1496</name>
</gene>
<dbReference type="Gene3D" id="3.40.50.300">
    <property type="entry name" value="P-loop containing nucleotide triphosphate hydrolases"/>
    <property type="match status" value="1"/>
</dbReference>
<dbReference type="Pfam" id="PF13469">
    <property type="entry name" value="Sulfotransfer_3"/>
    <property type="match status" value="1"/>
</dbReference>
<dbReference type="PANTHER" id="PTHR12788">
    <property type="entry name" value="PROTEIN-TYROSINE SULFOTRANSFERASE 2"/>
    <property type="match status" value="1"/>
</dbReference>
<dbReference type="PANTHER" id="PTHR12788:SF10">
    <property type="entry name" value="PROTEIN-TYROSINE SULFOTRANSFERASE"/>
    <property type="match status" value="1"/>
</dbReference>
<evidence type="ECO:0000256" key="1">
    <source>
        <dbReference type="ARBA" id="ARBA00022679"/>
    </source>
</evidence>
<evidence type="ECO:0000313" key="3">
    <source>
        <dbReference type="EMBL" id="AEP29614.1"/>
    </source>
</evidence>
<dbReference type="STRING" id="1085623.GNIT_1496"/>
<protein>
    <submittedName>
        <fullName evidence="3">Uncharacterized protein</fullName>
    </submittedName>
</protein>
<dbReference type="GO" id="GO:0008476">
    <property type="term" value="F:protein-tyrosine sulfotransferase activity"/>
    <property type="evidence" value="ECO:0007669"/>
    <property type="project" value="InterPro"/>
</dbReference>
<dbReference type="SUPFAM" id="SSF52540">
    <property type="entry name" value="P-loop containing nucleoside triphosphate hydrolases"/>
    <property type="match status" value="1"/>
</dbReference>
<dbReference type="HOGENOM" id="CLU_017034_0_1_6"/>
<dbReference type="InterPro" id="IPR019734">
    <property type="entry name" value="TPR_rpt"/>
</dbReference>
<dbReference type="InterPro" id="IPR026634">
    <property type="entry name" value="TPST-like"/>
</dbReference>
<dbReference type="Gene3D" id="1.25.40.10">
    <property type="entry name" value="Tetratricopeptide repeat domain"/>
    <property type="match status" value="1"/>
</dbReference>
<dbReference type="RefSeq" id="WP_014108488.1">
    <property type="nucleotide sequence ID" value="NC_016041.1"/>
</dbReference>
<dbReference type="InterPro" id="IPR027417">
    <property type="entry name" value="P-loop_NTPase"/>
</dbReference>
<proteinExistence type="predicted"/>
<dbReference type="Proteomes" id="UP000009282">
    <property type="component" value="Chromosome"/>
</dbReference>
<dbReference type="PROSITE" id="PS50005">
    <property type="entry name" value="TPR"/>
    <property type="match status" value="1"/>
</dbReference>
<keyword evidence="4" id="KW-1185">Reference proteome</keyword>
<dbReference type="EMBL" id="CP003060">
    <property type="protein sequence ID" value="AEP29614.1"/>
    <property type="molecule type" value="Genomic_DNA"/>
</dbReference>
<feature type="repeat" description="TPR" evidence="2">
    <location>
        <begin position="44"/>
        <end position="77"/>
    </location>
</feature>
<dbReference type="KEGG" id="gni:GNIT_1496"/>
<reference evidence="3 4" key="1">
    <citation type="journal article" date="2011" name="J. Bacteriol.">
        <title>Complete genome sequence of seawater bacterium Glaciecola nitratireducens FR1064T.</title>
        <authorList>
            <person name="Bian F."/>
            <person name="Qin Q.L."/>
            <person name="Xie B.B."/>
            <person name="Shu Y.L."/>
            <person name="Zhang X.Y."/>
            <person name="Yu Y."/>
            <person name="Chen B."/>
            <person name="Chen X.L."/>
            <person name="Zhou B.C."/>
            <person name="Zhang Y.Z."/>
        </authorList>
    </citation>
    <scope>NUCLEOTIDE SEQUENCE [LARGE SCALE GENOMIC DNA]</scope>
    <source>
        <strain evidence="4">JCM 12485 / KCTC 12276 / FR1064</strain>
    </source>
</reference>
<dbReference type="InterPro" id="IPR011990">
    <property type="entry name" value="TPR-like_helical_dom_sf"/>
</dbReference>
<evidence type="ECO:0000256" key="2">
    <source>
        <dbReference type="PROSITE-ProRule" id="PRU00339"/>
    </source>
</evidence>
<dbReference type="SUPFAM" id="SSF48452">
    <property type="entry name" value="TPR-like"/>
    <property type="match status" value="1"/>
</dbReference>
<organism evidence="3 4">
    <name type="scientific">Glaciecola nitratireducens (strain JCM 12485 / KCTC 12276 / FR1064)</name>
    <dbReference type="NCBI Taxonomy" id="1085623"/>
    <lineage>
        <taxon>Bacteria</taxon>
        <taxon>Pseudomonadati</taxon>
        <taxon>Pseudomonadota</taxon>
        <taxon>Gammaproteobacteria</taxon>
        <taxon>Alteromonadales</taxon>
        <taxon>Alteromonadaceae</taxon>
        <taxon>Brumicola</taxon>
    </lineage>
</organism>
<evidence type="ECO:0000313" key="4">
    <source>
        <dbReference type="Proteomes" id="UP000009282"/>
    </source>
</evidence>
<dbReference type="OrthoDB" id="9815894at2"/>